<dbReference type="Proteomes" id="UP000516361">
    <property type="component" value="Chromosome"/>
</dbReference>
<dbReference type="PANTHER" id="PTHR42754">
    <property type="entry name" value="ENDOGLUCANASE"/>
    <property type="match status" value="1"/>
</dbReference>
<name>A0A7G1G1K3_9BACT</name>
<dbReference type="AlphaFoldDB" id="A0A7G1G1K3"/>
<accession>A0A7G1G1K3</accession>
<dbReference type="InterPro" id="IPR013783">
    <property type="entry name" value="Ig-like_fold"/>
</dbReference>
<organism evidence="1 2">
    <name type="scientific">Tepiditoga spiralis</name>
    <dbReference type="NCBI Taxonomy" id="2108365"/>
    <lineage>
        <taxon>Bacteria</taxon>
        <taxon>Thermotogati</taxon>
        <taxon>Thermotogota</taxon>
        <taxon>Thermotogae</taxon>
        <taxon>Petrotogales</taxon>
        <taxon>Petrotogaceae</taxon>
        <taxon>Tepiditoga</taxon>
    </lineage>
</organism>
<dbReference type="InParanoid" id="A0A7G1G1K3"/>
<gene>
    <name evidence="1" type="ORF">OSSY52_03020</name>
</gene>
<dbReference type="KEGG" id="ocy:OSSY52_03020"/>
<dbReference type="EMBL" id="AP018712">
    <property type="protein sequence ID" value="BBE30161.1"/>
    <property type="molecule type" value="Genomic_DNA"/>
</dbReference>
<evidence type="ECO:0000313" key="2">
    <source>
        <dbReference type="Proteomes" id="UP000516361"/>
    </source>
</evidence>
<protein>
    <recommendedName>
        <fullName evidence="3">Fibronectin type-III domain-containing protein</fullName>
    </recommendedName>
</protein>
<dbReference type="Gene3D" id="2.60.40.10">
    <property type="entry name" value="Immunoglobulins"/>
    <property type="match status" value="1"/>
</dbReference>
<reference evidence="1 2" key="1">
    <citation type="submission" date="2018-06" db="EMBL/GenBank/DDBJ databases">
        <title>Genome sequencing of Oceanotoga sp. sy52.</title>
        <authorList>
            <person name="Mori K."/>
        </authorList>
    </citation>
    <scope>NUCLEOTIDE SEQUENCE [LARGE SCALE GENOMIC DNA]</scope>
    <source>
        <strain evidence="2">sy52</strain>
    </source>
</reference>
<sequence length="958" mass="110829">MKKLGLILFVLFSTFIYGVSIQVISPKNNDKNVDIKSIFRWNIDEKLDIKYDLFLSKDISDLNKNIKLEKTYSNFYAGDVLEPNTTYYWKVIGYYEDNKIESNIFKFKTRNLKKGDISWIFFGNYKNVFKIKDMFIGIKETSIDIIKDKNVIFTKKYKDKIIDVSIKDKIYVLFNNTFSILDFKLNEELLKKFNDTFIKIQDNFILSKNGIYQIYDDNIEKISDLNAKKIIKVKDKIYVFTENYCYLLKNNIKKNVYNLNGKYVDSLKLFQNNNILVMTNNGLTLYNPNFEIISKYDFQIKYDSLKRKIFDFLGTSVIISGDRTLIFFDSNLQIQSSKTLNQKIDYFVPINKKEYIVFGESIKSYDISGKTLWYYGSINSLKIVSKPRVYKNSVLVGIKDYVTKYIEFYDFFDYIKDVDSDLKISIPTDTTKNSSNTNVSTKITLNSSTTNISTDTTKNSSNTNVSTKITLNSSITNISTDTIKTSELSTQTINKVINTLKNNKEINKTIIYANKLLKSLFENNKIKIQTNLKENINTRKFNLEINSSKIKKFVMLLETKDSSLTTIVGTTTTLNLDEEKTYTLKLKPLKYKKFIYVKTFKTTFFNIVKEFIKPYDQYSYGAIADNDNFYMYGYEEKNDWNAKLWIFNKYLEPKKEMTFGGPKTEFFKDAIITHDSTVSTNIILVGDTTSVGLNGNAYMVNTTTDGTVNYETNYGDIGRDSGIIVKNIDENNYIMGGNIFVNNRLSDIFLTKYTNEGTRIWINTFGGKSIEILTDVLPTKDNGFLVVGMTKSFGYGGYDVYGIKLNYYGKEVWSNTYGDSNDDKPVGFFKYKNTIYIFYENYSDTVNHCYVKISSKNGFGSSVRIKSNYNEKINGIKNIDGTIYLYGYREENNMKNGIIYTLNVNEGTLSLVKKYENFEITSLSKMNTSFYISGNTLKNNSMNLKILKVNTIKDEVDN</sequence>
<evidence type="ECO:0000313" key="1">
    <source>
        <dbReference type="EMBL" id="BBE30161.1"/>
    </source>
</evidence>
<dbReference type="RefSeq" id="WP_190615287.1">
    <property type="nucleotide sequence ID" value="NZ_AP018712.1"/>
</dbReference>
<dbReference type="PANTHER" id="PTHR42754:SF1">
    <property type="entry name" value="LIPOPROTEIN"/>
    <property type="match status" value="1"/>
</dbReference>
<keyword evidence="2" id="KW-1185">Reference proteome</keyword>
<evidence type="ECO:0008006" key="3">
    <source>
        <dbReference type="Google" id="ProtNLM"/>
    </source>
</evidence>
<proteinExistence type="predicted"/>